<protein>
    <submittedName>
        <fullName evidence="2">Uncharacterized protein</fullName>
    </submittedName>
</protein>
<comment type="caution">
    <text evidence="2">The sequence shown here is derived from an EMBL/GenBank/DDBJ whole genome shotgun (WGS) entry which is preliminary data.</text>
</comment>
<dbReference type="EMBL" id="WWBZ02000001">
    <property type="protein sequence ID" value="KAF4313135.1"/>
    <property type="molecule type" value="Genomic_DNA"/>
</dbReference>
<evidence type="ECO:0000256" key="1">
    <source>
        <dbReference type="SAM" id="MobiDB-lite"/>
    </source>
</evidence>
<evidence type="ECO:0000313" key="2">
    <source>
        <dbReference type="EMBL" id="KAF4313135.1"/>
    </source>
</evidence>
<organism evidence="2 3">
    <name type="scientific">Botryosphaeria dothidea</name>
    <dbReference type="NCBI Taxonomy" id="55169"/>
    <lineage>
        <taxon>Eukaryota</taxon>
        <taxon>Fungi</taxon>
        <taxon>Dikarya</taxon>
        <taxon>Ascomycota</taxon>
        <taxon>Pezizomycotina</taxon>
        <taxon>Dothideomycetes</taxon>
        <taxon>Dothideomycetes incertae sedis</taxon>
        <taxon>Botryosphaeriales</taxon>
        <taxon>Botryosphaeriaceae</taxon>
        <taxon>Botryosphaeria</taxon>
    </lineage>
</organism>
<reference evidence="2" key="1">
    <citation type="submission" date="2020-04" db="EMBL/GenBank/DDBJ databases">
        <title>Genome Assembly and Annotation of Botryosphaeria dothidea sdau 11-99, a Latent Pathogen of Apple Fruit Ring Rot in China.</title>
        <authorList>
            <person name="Yu C."/>
            <person name="Diao Y."/>
            <person name="Lu Q."/>
            <person name="Zhao J."/>
            <person name="Cui S."/>
            <person name="Peng C."/>
            <person name="He B."/>
            <person name="Liu H."/>
        </authorList>
    </citation>
    <scope>NUCLEOTIDE SEQUENCE [LARGE SCALE GENOMIC DNA]</scope>
    <source>
        <strain evidence="2">Sdau11-99</strain>
    </source>
</reference>
<dbReference type="AlphaFoldDB" id="A0A8H4N8K3"/>
<proteinExistence type="predicted"/>
<dbReference type="Proteomes" id="UP000572817">
    <property type="component" value="Unassembled WGS sequence"/>
</dbReference>
<keyword evidence="3" id="KW-1185">Reference proteome</keyword>
<evidence type="ECO:0000313" key="3">
    <source>
        <dbReference type="Proteomes" id="UP000572817"/>
    </source>
</evidence>
<feature type="region of interest" description="Disordered" evidence="1">
    <location>
        <begin position="117"/>
        <end position="145"/>
    </location>
</feature>
<sequence length="230" mass="26017">MAYSQDSHHRLIDEIAKVASPQFLIVDSILPRSKLNPYAIPTFYRTDMPDVTIIPGHDWVINLSICVDLGIPSLIIHNAILSQVQKHHQTASYANRLVRQALPKDIKAVQESYARHASSTNFTPAHGTEPQHNDPKSSTVQHKISKTSSEDFDHMVYDCPDDDEEKAKWTAYRQEIQDIPGKMKTINNVLSTFDNSEPVNEDRAVVLATCKRALQFVRRMLAEIMSGGRR</sequence>
<accession>A0A8H4N8K3</accession>
<name>A0A8H4N8K3_9PEZI</name>
<gene>
    <name evidence="2" type="ORF">GTA08_BOTSDO00657</name>
</gene>